<evidence type="ECO:0000256" key="1">
    <source>
        <dbReference type="SAM" id="MobiDB-lite"/>
    </source>
</evidence>
<keyword evidence="3" id="KW-1185">Reference proteome</keyword>
<proteinExistence type="predicted"/>
<feature type="region of interest" description="Disordered" evidence="1">
    <location>
        <begin position="126"/>
        <end position="167"/>
    </location>
</feature>
<dbReference type="RefSeq" id="WP_187149726.1">
    <property type="nucleotide sequence ID" value="NZ_LWUJ01000010.1"/>
</dbReference>
<dbReference type="AlphaFoldDB" id="A0A1A9QDF3"/>
<protein>
    <submittedName>
        <fullName evidence="2">Uncharacterized protein</fullName>
    </submittedName>
</protein>
<feature type="compositionally biased region" description="Polar residues" evidence="1">
    <location>
        <begin position="126"/>
        <end position="143"/>
    </location>
</feature>
<sequence>MNAKLAIASVAGVETIGGVAGAGYWYSQPKTLKDLLLSKNIKLLDVVGSDSDENWKTLANKHKGQEAININDTEIKRIEGLNITTTGTTVNFVYLKNKCKSLLDEKISNIKDPKVTEKNVTDWCTEQSPILKSQPASKNQLTSVPVPPPVGPGTGDRGVSDPGQGRS</sequence>
<organism evidence="2 3">
    <name type="scientific">Candidatus Mycoplasma haematobovis</name>
    <dbReference type="NCBI Taxonomy" id="432608"/>
    <lineage>
        <taxon>Bacteria</taxon>
        <taxon>Bacillati</taxon>
        <taxon>Mycoplasmatota</taxon>
        <taxon>Mollicutes</taxon>
        <taxon>Mycoplasmataceae</taxon>
        <taxon>Mycoplasma</taxon>
    </lineage>
</organism>
<evidence type="ECO:0000313" key="2">
    <source>
        <dbReference type="EMBL" id="OAL10493.1"/>
    </source>
</evidence>
<name>A0A1A9QDF3_9MOLU</name>
<reference evidence="3" key="1">
    <citation type="submission" date="2016-04" db="EMBL/GenBank/DDBJ databases">
        <authorList>
            <person name="Quiroz-Castaneda R.E."/>
            <person name="Martinez-Ocampo F."/>
        </authorList>
    </citation>
    <scope>NUCLEOTIDE SEQUENCE [LARGE SCALE GENOMIC DNA]</scope>
    <source>
        <strain evidence="3">INIFAP01</strain>
    </source>
</reference>
<gene>
    <name evidence="2" type="ORF">A6V39_00315</name>
</gene>
<accession>A0A1A9QDF3</accession>
<dbReference type="STRING" id="432608.A6V39_00315"/>
<dbReference type="EMBL" id="LWUJ01000010">
    <property type="protein sequence ID" value="OAL10493.1"/>
    <property type="molecule type" value="Genomic_DNA"/>
</dbReference>
<dbReference type="Proteomes" id="UP000077623">
    <property type="component" value="Unassembled WGS sequence"/>
</dbReference>
<evidence type="ECO:0000313" key="3">
    <source>
        <dbReference type="Proteomes" id="UP000077623"/>
    </source>
</evidence>
<comment type="caution">
    <text evidence="2">The sequence shown here is derived from an EMBL/GenBank/DDBJ whole genome shotgun (WGS) entry which is preliminary data.</text>
</comment>